<protein>
    <recommendedName>
        <fullName evidence="3">mRNA interferase HigB</fullName>
    </recommendedName>
</protein>
<dbReference type="RefSeq" id="WP_188950731.1">
    <property type="nucleotide sequence ID" value="NZ_BMIB01000001.1"/>
</dbReference>
<accession>A0A917ISK9</accession>
<dbReference type="GO" id="GO:0110001">
    <property type="term" value="C:toxin-antitoxin complex"/>
    <property type="evidence" value="ECO:0007669"/>
    <property type="project" value="InterPro"/>
</dbReference>
<reference evidence="1" key="1">
    <citation type="journal article" date="2014" name="Int. J. Syst. Evol. Microbiol.">
        <title>Complete genome sequence of Corynebacterium casei LMG S-19264T (=DSM 44701T), isolated from a smear-ripened cheese.</title>
        <authorList>
            <consortium name="US DOE Joint Genome Institute (JGI-PGF)"/>
            <person name="Walter F."/>
            <person name="Albersmeier A."/>
            <person name="Kalinowski J."/>
            <person name="Ruckert C."/>
        </authorList>
    </citation>
    <scope>NUCLEOTIDE SEQUENCE</scope>
    <source>
        <strain evidence="1">CGMCC 1.15290</strain>
    </source>
</reference>
<evidence type="ECO:0000313" key="2">
    <source>
        <dbReference type="Proteomes" id="UP000627292"/>
    </source>
</evidence>
<sequence length="110" mass="12719">MKVHLIRKETIESFASRNTQSRTGFREFLTKLKYADWESPSDIQDTFSGADLLGNGSDRAILNIGGNKYRMLVKYVFGDKQVHLFICWIGTHAEYDKLCNAREQLSINHY</sequence>
<comment type="caution">
    <text evidence="1">The sequence shown here is derived from an EMBL/GenBank/DDBJ whole genome shotgun (WGS) entry which is preliminary data.</text>
</comment>
<dbReference type="GO" id="GO:0003723">
    <property type="term" value="F:RNA binding"/>
    <property type="evidence" value="ECO:0007669"/>
    <property type="project" value="InterPro"/>
</dbReference>
<keyword evidence="2" id="KW-1185">Reference proteome</keyword>
<evidence type="ECO:0008006" key="3">
    <source>
        <dbReference type="Google" id="ProtNLM"/>
    </source>
</evidence>
<reference evidence="1" key="2">
    <citation type="submission" date="2020-09" db="EMBL/GenBank/DDBJ databases">
        <authorList>
            <person name="Sun Q."/>
            <person name="Zhou Y."/>
        </authorList>
    </citation>
    <scope>NUCLEOTIDE SEQUENCE</scope>
    <source>
        <strain evidence="1">CGMCC 1.15290</strain>
    </source>
</reference>
<dbReference type="InterPro" id="IPR018669">
    <property type="entry name" value="Toxin_HigB"/>
</dbReference>
<dbReference type="EMBL" id="BMIB01000001">
    <property type="protein sequence ID" value="GGH60553.1"/>
    <property type="molecule type" value="Genomic_DNA"/>
</dbReference>
<organism evidence="1 2">
    <name type="scientific">Filimonas zeae</name>
    <dbReference type="NCBI Taxonomy" id="1737353"/>
    <lineage>
        <taxon>Bacteria</taxon>
        <taxon>Pseudomonadati</taxon>
        <taxon>Bacteroidota</taxon>
        <taxon>Chitinophagia</taxon>
        <taxon>Chitinophagales</taxon>
        <taxon>Chitinophagaceae</taxon>
        <taxon>Filimonas</taxon>
    </lineage>
</organism>
<name>A0A917ISK9_9BACT</name>
<evidence type="ECO:0000313" key="1">
    <source>
        <dbReference type="EMBL" id="GGH60553.1"/>
    </source>
</evidence>
<dbReference type="Pfam" id="PF09907">
    <property type="entry name" value="HigB_toxin"/>
    <property type="match status" value="1"/>
</dbReference>
<dbReference type="GO" id="GO:0004519">
    <property type="term" value="F:endonuclease activity"/>
    <property type="evidence" value="ECO:0007669"/>
    <property type="project" value="InterPro"/>
</dbReference>
<gene>
    <name evidence="1" type="ORF">GCM10011379_08530</name>
</gene>
<dbReference type="AlphaFoldDB" id="A0A917ISK9"/>
<dbReference type="Proteomes" id="UP000627292">
    <property type="component" value="Unassembled WGS sequence"/>
</dbReference>
<proteinExistence type="predicted"/>